<protein>
    <recommendedName>
        <fullName evidence="4">Polyprotein protein</fullName>
    </recommendedName>
</protein>
<dbReference type="AlphaFoldDB" id="A0A9J5YLF0"/>
<dbReference type="OrthoDB" id="1306244at2759"/>
<dbReference type="PANTHER" id="PTHR33180:SF31">
    <property type="entry name" value="POLYPROTEIN PROTEIN"/>
    <property type="match status" value="1"/>
</dbReference>
<evidence type="ECO:0000256" key="1">
    <source>
        <dbReference type="SAM" id="MobiDB-lite"/>
    </source>
</evidence>
<gene>
    <name evidence="2" type="ORF">H5410_031929</name>
</gene>
<feature type="region of interest" description="Disordered" evidence="1">
    <location>
        <begin position="223"/>
        <end position="247"/>
    </location>
</feature>
<dbReference type="Proteomes" id="UP000824120">
    <property type="component" value="Chromosome 6"/>
</dbReference>
<feature type="region of interest" description="Disordered" evidence="1">
    <location>
        <begin position="72"/>
        <end position="120"/>
    </location>
</feature>
<keyword evidence="3" id="KW-1185">Reference proteome</keyword>
<organism evidence="2 3">
    <name type="scientific">Solanum commersonii</name>
    <name type="common">Commerson's wild potato</name>
    <name type="synonym">Commerson's nightshade</name>
    <dbReference type="NCBI Taxonomy" id="4109"/>
    <lineage>
        <taxon>Eukaryota</taxon>
        <taxon>Viridiplantae</taxon>
        <taxon>Streptophyta</taxon>
        <taxon>Embryophyta</taxon>
        <taxon>Tracheophyta</taxon>
        <taxon>Spermatophyta</taxon>
        <taxon>Magnoliopsida</taxon>
        <taxon>eudicotyledons</taxon>
        <taxon>Gunneridae</taxon>
        <taxon>Pentapetalae</taxon>
        <taxon>asterids</taxon>
        <taxon>lamiids</taxon>
        <taxon>Solanales</taxon>
        <taxon>Solanaceae</taxon>
        <taxon>Solanoideae</taxon>
        <taxon>Solaneae</taxon>
        <taxon>Solanum</taxon>
    </lineage>
</organism>
<evidence type="ECO:0000313" key="2">
    <source>
        <dbReference type="EMBL" id="KAG5600559.1"/>
    </source>
</evidence>
<dbReference type="PANTHER" id="PTHR33180">
    <property type="entry name" value="PHOTOSYSTEM II CP43 REACTION CENTER PROTEIN"/>
    <property type="match status" value="1"/>
</dbReference>
<proteinExistence type="predicted"/>
<name>A0A9J5YLF0_SOLCO</name>
<feature type="compositionally biased region" description="Basic and acidic residues" evidence="1">
    <location>
        <begin position="237"/>
        <end position="247"/>
    </location>
</feature>
<sequence>MSWRSIDLGLLISKEMAMRAKQMKTFLPFPILIIELCRPAEVPQDVAKDIEVTPSSSTDIYRIEFMYTREEADRRREAPTDTSLEVDVDSLPAEASSITPTSWSSGTSALSTSSQVSGTSTSSQSFKITQAMILKMEGLAESADVRVTQLERFVPGMIECSILATLTPLKTSFDELAVRVTTCERKQVEVSEVTSLKAKVTYLRKDVDYMKSINFTSFLEATDDADAPEIPPTTTGEEQRDGTIDEE</sequence>
<reference evidence="2 3" key="1">
    <citation type="submission" date="2020-09" db="EMBL/GenBank/DDBJ databases">
        <title>De no assembly of potato wild relative species, Solanum commersonii.</title>
        <authorList>
            <person name="Cho K."/>
        </authorList>
    </citation>
    <scope>NUCLEOTIDE SEQUENCE [LARGE SCALE GENOMIC DNA]</scope>
    <source>
        <strain evidence="2">LZ3.2</strain>
        <tissue evidence="2">Leaf</tissue>
    </source>
</reference>
<evidence type="ECO:0000313" key="3">
    <source>
        <dbReference type="Proteomes" id="UP000824120"/>
    </source>
</evidence>
<comment type="caution">
    <text evidence="2">The sequence shown here is derived from an EMBL/GenBank/DDBJ whole genome shotgun (WGS) entry which is preliminary data.</text>
</comment>
<feature type="compositionally biased region" description="Low complexity" evidence="1">
    <location>
        <begin position="101"/>
        <end position="120"/>
    </location>
</feature>
<dbReference type="EMBL" id="JACXVP010000006">
    <property type="protein sequence ID" value="KAG5600559.1"/>
    <property type="molecule type" value="Genomic_DNA"/>
</dbReference>
<accession>A0A9J5YLF0</accession>
<evidence type="ECO:0008006" key="4">
    <source>
        <dbReference type="Google" id="ProtNLM"/>
    </source>
</evidence>